<dbReference type="EMBL" id="BMQC01000025">
    <property type="protein sequence ID" value="GGK43330.1"/>
    <property type="molecule type" value="Genomic_DNA"/>
</dbReference>
<evidence type="ECO:0000313" key="1">
    <source>
        <dbReference type="EMBL" id="GGK43330.1"/>
    </source>
</evidence>
<evidence type="ECO:0000313" key="2">
    <source>
        <dbReference type="Proteomes" id="UP000662200"/>
    </source>
</evidence>
<organism evidence="1 2">
    <name type="scientific">Pilimelia terevasa</name>
    <dbReference type="NCBI Taxonomy" id="53372"/>
    <lineage>
        <taxon>Bacteria</taxon>
        <taxon>Bacillati</taxon>
        <taxon>Actinomycetota</taxon>
        <taxon>Actinomycetes</taxon>
        <taxon>Micromonosporales</taxon>
        <taxon>Micromonosporaceae</taxon>
        <taxon>Pilimelia</taxon>
    </lineage>
</organism>
<name>A0A8J3BV56_9ACTN</name>
<reference evidence="1" key="2">
    <citation type="submission" date="2020-09" db="EMBL/GenBank/DDBJ databases">
        <authorList>
            <person name="Sun Q."/>
            <person name="Ohkuma M."/>
        </authorList>
    </citation>
    <scope>NUCLEOTIDE SEQUENCE</scope>
    <source>
        <strain evidence="1">JCM 3091</strain>
    </source>
</reference>
<protein>
    <submittedName>
        <fullName evidence="1">Uncharacterized protein</fullName>
    </submittedName>
</protein>
<keyword evidence="2" id="KW-1185">Reference proteome</keyword>
<dbReference type="Proteomes" id="UP000662200">
    <property type="component" value="Unassembled WGS sequence"/>
</dbReference>
<dbReference type="AlphaFoldDB" id="A0A8J3BV56"/>
<proteinExistence type="predicted"/>
<comment type="caution">
    <text evidence="1">The sequence shown here is derived from an EMBL/GenBank/DDBJ whole genome shotgun (WGS) entry which is preliminary data.</text>
</comment>
<reference evidence="1" key="1">
    <citation type="journal article" date="2014" name="Int. J. Syst. Evol. Microbiol.">
        <title>Complete genome sequence of Corynebacterium casei LMG S-19264T (=DSM 44701T), isolated from a smear-ripened cheese.</title>
        <authorList>
            <consortium name="US DOE Joint Genome Institute (JGI-PGF)"/>
            <person name="Walter F."/>
            <person name="Albersmeier A."/>
            <person name="Kalinowski J."/>
            <person name="Ruckert C."/>
        </authorList>
    </citation>
    <scope>NUCLEOTIDE SEQUENCE</scope>
    <source>
        <strain evidence="1">JCM 3091</strain>
    </source>
</reference>
<accession>A0A8J3BV56</accession>
<gene>
    <name evidence="1" type="ORF">GCM10010124_40120</name>
</gene>
<sequence>MVLKKEGLEDLRELTARVRMGDLASTLNAALKRFSIGIGTLAERSASVYSVAFLHLYNHIVEEATVRHCANEPCRRPFVRQRGRSEFGHNRTAGVLYCSRECARAQAQRELRRRRRTQQP</sequence>